<dbReference type="AlphaFoldDB" id="A0A495VXS3"/>
<dbReference type="Proteomes" id="UP000282084">
    <property type="component" value="Unassembled WGS sequence"/>
</dbReference>
<sequence length="68" mass="7263">MACRVHHVAQVENEAKTSTVTEPGAADVSSAQGVGVVVCARSTTLGRALFDGLAHWEWHTHPSVPERN</sequence>
<gene>
    <name evidence="1" type="ORF">C8E97_2827</name>
</gene>
<reference evidence="1 2" key="1">
    <citation type="submission" date="2018-10" db="EMBL/GenBank/DDBJ databases">
        <title>Sequencing the genomes of 1000 actinobacteria strains.</title>
        <authorList>
            <person name="Klenk H.-P."/>
        </authorList>
    </citation>
    <scope>NUCLEOTIDE SEQUENCE [LARGE SCALE GENOMIC DNA]</scope>
    <source>
        <strain evidence="1 2">DSM 43800</strain>
    </source>
</reference>
<dbReference type="EMBL" id="RBXO01000001">
    <property type="protein sequence ID" value="RKT54212.1"/>
    <property type="molecule type" value="Genomic_DNA"/>
</dbReference>
<organism evidence="1 2">
    <name type="scientific">Saccharothrix australiensis</name>
    <dbReference type="NCBI Taxonomy" id="2072"/>
    <lineage>
        <taxon>Bacteria</taxon>
        <taxon>Bacillati</taxon>
        <taxon>Actinomycetota</taxon>
        <taxon>Actinomycetes</taxon>
        <taxon>Pseudonocardiales</taxon>
        <taxon>Pseudonocardiaceae</taxon>
        <taxon>Saccharothrix</taxon>
    </lineage>
</organism>
<name>A0A495VXS3_9PSEU</name>
<evidence type="ECO:0000313" key="1">
    <source>
        <dbReference type="EMBL" id="RKT54212.1"/>
    </source>
</evidence>
<dbReference type="RefSeq" id="WP_121005636.1">
    <property type="nucleotide sequence ID" value="NZ_RBXO01000001.1"/>
</dbReference>
<keyword evidence="2" id="KW-1185">Reference proteome</keyword>
<dbReference type="OrthoDB" id="287984at2"/>
<proteinExistence type="predicted"/>
<protein>
    <submittedName>
        <fullName evidence="1">Uncharacterized protein</fullName>
    </submittedName>
</protein>
<comment type="caution">
    <text evidence="1">The sequence shown here is derived from an EMBL/GenBank/DDBJ whole genome shotgun (WGS) entry which is preliminary data.</text>
</comment>
<evidence type="ECO:0000313" key="2">
    <source>
        <dbReference type="Proteomes" id="UP000282084"/>
    </source>
</evidence>
<accession>A0A495VXS3</accession>